<reference evidence="2 3" key="1">
    <citation type="submission" date="2019-12" db="EMBL/GenBank/DDBJ databases">
        <title>Shinella granuli gen. nov., sp. nov., and proposal of the reclassification of Zoogloea ramigera ATCC 19623 as Shinella zoogloeoides sp. nov.</title>
        <authorList>
            <person name="Gao J."/>
        </authorList>
    </citation>
    <scope>NUCLEOTIDE SEQUENCE [LARGE SCALE GENOMIC DNA]</scope>
    <source>
        <strain evidence="2 3">DSM 287</strain>
    </source>
</reference>
<feature type="signal peptide" evidence="1">
    <location>
        <begin position="1"/>
        <end position="32"/>
    </location>
</feature>
<comment type="caution">
    <text evidence="2">The sequence shown here is derived from an EMBL/GenBank/DDBJ whole genome shotgun (WGS) entry which is preliminary data.</text>
</comment>
<accession>A0A6N8TMT1</accession>
<dbReference type="Proteomes" id="UP000440304">
    <property type="component" value="Unassembled WGS sequence"/>
</dbReference>
<evidence type="ECO:0000256" key="1">
    <source>
        <dbReference type="SAM" id="SignalP"/>
    </source>
</evidence>
<feature type="chain" id="PRO_5026724679" evidence="1">
    <location>
        <begin position="33"/>
        <end position="326"/>
    </location>
</feature>
<dbReference type="EMBL" id="WUML01000022">
    <property type="protein sequence ID" value="MXO02444.1"/>
    <property type="molecule type" value="Genomic_DNA"/>
</dbReference>
<protein>
    <submittedName>
        <fullName evidence="2">Uncharacterized protein</fullName>
    </submittedName>
</protein>
<dbReference type="RefSeq" id="WP_160787731.1">
    <property type="nucleotide sequence ID" value="NZ_CP086610.1"/>
</dbReference>
<keyword evidence="1" id="KW-0732">Signal</keyword>
<gene>
    <name evidence="2" type="ORF">GR156_19180</name>
</gene>
<proteinExistence type="predicted"/>
<name>A0A6N8TMT1_SHIZO</name>
<dbReference type="AlphaFoldDB" id="A0A6N8TMT1"/>
<evidence type="ECO:0000313" key="3">
    <source>
        <dbReference type="Proteomes" id="UP000440304"/>
    </source>
</evidence>
<evidence type="ECO:0000313" key="2">
    <source>
        <dbReference type="EMBL" id="MXO02444.1"/>
    </source>
</evidence>
<sequence>MSRQYISSLLRLKFLGLAAATLLTLGSTQGSIADTAEPLFNPPVGSRWIVETKRDTIETRPEGKRASQIATRAELIFEAKTADGFRITYRQLGTTAGGDDPRLPLILSAAQALDNVPVRAITDMSGKPLRVENLDEAKAAIRVMASKITEPYQSKPQIVALLNQIMVGFIQVDAEAAARTYLDDLPQLAIAQNTGMKQGEARYWSDTALNPLGGALKTSSTFTLSEVDTGSGRRVFVTTTTYDPASVKEVIQALSGRAAASAGNVTPDQIESVVRQMAISLERSAVYEVEGGMTRRITDKSVTVARAMGRSLEKTETRTITVSPAP</sequence>
<dbReference type="OrthoDB" id="8443095at2"/>
<organism evidence="2 3">
    <name type="scientific">Shinella zoogloeoides</name>
    <name type="common">Crabtreella saccharophila</name>
    <dbReference type="NCBI Taxonomy" id="352475"/>
    <lineage>
        <taxon>Bacteria</taxon>
        <taxon>Pseudomonadati</taxon>
        <taxon>Pseudomonadota</taxon>
        <taxon>Alphaproteobacteria</taxon>
        <taxon>Hyphomicrobiales</taxon>
        <taxon>Rhizobiaceae</taxon>
        <taxon>Shinella</taxon>
    </lineage>
</organism>